<dbReference type="InterPro" id="IPR007038">
    <property type="entry name" value="HupE_UreJ"/>
</dbReference>
<gene>
    <name evidence="2" type="ORF">H6G06_08900</name>
</gene>
<sequence>MFKIAFSTPADSGKSPISKQHRLMGAIAALVLISLLTSSGGSPIQHTISNCWEGFIWGIADPVIDLNRLAGIIAIGLLSARFIRGAWIGLSFVLAAFCGQVIHLCQLNFPGAEIAMPTASAAIAICTMVFGVILFLPTQIGWLACTILSVIAGLFHGYANSQAIMGAEMLTVAAYLIGVILTQTAIVLSAREIGTIIKNQASNQVLTKTIHWIGLTFCAIGIVFLANAVI</sequence>
<feature type="transmembrane region" description="Helical" evidence="1">
    <location>
        <begin position="114"/>
        <end position="134"/>
    </location>
</feature>
<dbReference type="Proteomes" id="UP000662185">
    <property type="component" value="Unassembled WGS sequence"/>
</dbReference>
<keyword evidence="1" id="KW-1133">Transmembrane helix</keyword>
<organism evidence="2 3">
    <name type="scientific">Anabaena sphaerica FACHB-251</name>
    <dbReference type="NCBI Taxonomy" id="2692883"/>
    <lineage>
        <taxon>Bacteria</taxon>
        <taxon>Bacillati</taxon>
        <taxon>Cyanobacteriota</taxon>
        <taxon>Cyanophyceae</taxon>
        <taxon>Nostocales</taxon>
        <taxon>Nostocaceae</taxon>
        <taxon>Anabaena</taxon>
    </lineage>
</organism>
<name>A0A927A0L7_9NOST</name>
<proteinExistence type="predicted"/>
<keyword evidence="1" id="KW-0812">Transmembrane</keyword>
<evidence type="ECO:0000313" key="2">
    <source>
        <dbReference type="EMBL" id="MBD2293603.1"/>
    </source>
</evidence>
<dbReference type="EMBL" id="JACJQU010000004">
    <property type="protein sequence ID" value="MBD2293603.1"/>
    <property type="molecule type" value="Genomic_DNA"/>
</dbReference>
<keyword evidence="3" id="KW-1185">Reference proteome</keyword>
<keyword evidence="1" id="KW-0472">Membrane</keyword>
<accession>A0A927A0L7</accession>
<comment type="caution">
    <text evidence="2">The sequence shown here is derived from an EMBL/GenBank/DDBJ whole genome shotgun (WGS) entry which is preliminary data.</text>
</comment>
<evidence type="ECO:0000313" key="3">
    <source>
        <dbReference type="Proteomes" id="UP000662185"/>
    </source>
</evidence>
<reference evidence="3" key="1">
    <citation type="journal article" date="2020" name="ISME J.">
        <title>Comparative genomics reveals insights into cyanobacterial evolution and habitat adaptation.</title>
        <authorList>
            <person name="Chen M.Y."/>
            <person name="Teng W.K."/>
            <person name="Zhao L."/>
            <person name="Hu C.X."/>
            <person name="Zhou Y.K."/>
            <person name="Han B.P."/>
            <person name="Song L.R."/>
            <person name="Shu W.S."/>
        </authorList>
    </citation>
    <scope>NUCLEOTIDE SEQUENCE [LARGE SCALE GENOMIC DNA]</scope>
    <source>
        <strain evidence="3">FACHB-251</strain>
    </source>
</reference>
<dbReference type="Pfam" id="PF04955">
    <property type="entry name" value="HupE_UreJ"/>
    <property type="match status" value="1"/>
</dbReference>
<feature type="transmembrane region" description="Helical" evidence="1">
    <location>
        <begin position="170"/>
        <end position="190"/>
    </location>
</feature>
<feature type="transmembrane region" description="Helical" evidence="1">
    <location>
        <begin position="82"/>
        <end position="102"/>
    </location>
</feature>
<feature type="transmembrane region" description="Helical" evidence="1">
    <location>
        <begin position="140"/>
        <end position="158"/>
    </location>
</feature>
<protein>
    <submittedName>
        <fullName evidence="2">HupE/UreJ family protein</fullName>
    </submittedName>
</protein>
<dbReference type="RefSeq" id="WP_190559192.1">
    <property type="nucleotide sequence ID" value="NZ_JACJQU010000004.1"/>
</dbReference>
<feature type="transmembrane region" description="Helical" evidence="1">
    <location>
        <begin position="210"/>
        <end position="229"/>
    </location>
</feature>
<evidence type="ECO:0000256" key="1">
    <source>
        <dbReference type="SAM" id="Phobius"/>
    </source>
</evidence>
<dbReference type="AlphaFoldDB" id="A0A927A0L7"/>